<organism evidence="2 3">
    <name type="scientific">Halorientalis persicus</name>
    <dbReference type="NCBI Taxonomy" id="1367881"/>
    <lineage>
        <taxon>Archaea</taxon>
        <taxon>Methanobacteriati</taxon>
        <taxon>Methanobacteriota</taxon>
        <taxon>Stenosarchaea group</taxon>
        <taxon>Halobacteria</taxon>
        <taxon>Halobacteriales</taxon>
        <taxon>Haloarculaceae</taxon>
        <taxon>Halorientalis</taxon>
    </lineage>
</organism>
<evidence type="ECO:0000256" key="1">
    <source>
        <dbReference type="SAM" id="MobiDB-lite"/>
    </source>
</evidence>
<name>A0A1H8DA06_9EURY</name>
<dbReference type="EMBL" id="FOCX01000001">
    <property type="protein sequence ID" value="SEN04181.1"/>
    <property type="molecule type" value="Genomic_DNA"/>
</dbReference>
<evidence type="ECO:0000313" key="3">
    <source>
        <dbReference type="Proteomes" id="UP000198775"/>
    </source>
</evidence>
<reference evidence="3" key="1">
    <citation type="submission" date="2016-10" db="EMBL/GenBank/DDBJ databases">
        <authorList>
            <person name="Varghese N."/>
            <person name="Submissions S."/>
        </authorList>
    </citation>
    <scope>NUCLEOTIDE SEQUENCE [LARGE SCALE GENOMIC DNA]</scope>
    <source>
        <strain evidence="3">IBRC-M 10043</strain>
    </source>
</reference>
<keyword evidence="3" id="KW-1185">Reference proteome</keyword>
<protein>
    <submittedName>
        <fullName evidence="2">Uncharacterized protein</fullName>
    </submittedName>
</protein>
<evidence type="ECO:0000313" key="2">
    <source>
        <dbReference type="EMBL" id="SEN04181.1"/>
    </source>
</evidence>
<feature type="compositionally biased region" description="Basic and acidic residues" evidence="1">
    <location>
        <begin position="111"/>
        <end position="121"/>
    </location>
</feature>
<gene>
    <name evidence="2" type="ORF">SAMN05216388_1001227</name>
</gene>
<accession>A0A1H8DA06</accession>
<dbReference type="AlphaFoldDB" id="A0A1H8DA06"/>
<feature type="region of interest" description="Disordered" evidence="1">
    <location>
        <begin position="91"/>
        <end position="156"/>
    </location>
</feature>
<dbReference type="Proteomes" id="UP000198775">
    <property type="component" value="Unassembled WGS sequence"/>
</dbReference>
<sequence>MTLWSRIRDDLQVPLVGASDLPTLRRQAPDHVVNQIEEALQNADPSEAKTINMNGRSIYGIHREISYGAQFTGMTSEIGVNDRTANVWLDPDDLLGSNDSNETTSNSDNSDMSRDWDDNRVEGGLSGLDDDDFDSNGTVDLGSGTQGGEYNVTPGGHTVTDEQVANSDQLTRTGNDTVAVTGNGQSNQQSGNGALAGVLNGDDNMMLVVAVAAAAALAWGVSR</sequence>
<feature type="compositionally biased region" description="Low complexity" evidence="1">
    <location>
        <begin position="97"/>
        <end position="110"/>
    </location>
</feature>
<proteinExistence type="predicted"/>
<dbReference type="RefSeq" id="WP_092656756.1">
    <property type="nucleotide sequence ID" value="NZ_FOCX01000001.1"/>
</dbReference>